<feature type="domain" description="EF-hand" evidence="3">
    <location>
        <begin position="15"/>
        <end position="50"/>
    </location>
</feature>
<dbReference type="InterPro" id="IPR018247">
    <property type="entry name" value="EF_Hand_1_Ca_BS"/>
</dbReference>
<dbReference type="PROSITE" id="PS50222">
    <property type="entry name" value="EF_HAND_2"/>
    <property type="match status" value="2"/>
</dbReference>
<dbReference type="AlphaFoldDB" id="A0AAQ3JQA6"/>
<evidence type="ECO:0000313" key="4">
    <source>
        <dbReference type="EMBL" id="WOK94309.1"/>
    </source>
</evidence>
<keyword evidence="5" id="KW-1185">Reference proteome</keyword>
<accession>A0AAQ3JQA6</accession>
<dbReference type="GO" id="GO:0005509">
    <property type="term" value="F:calcium ion binding"/>
    <property type="evidence" value="ECO:0007669"/>
    <property type="project" value="InterPro"/>
</dbReference>
<dbReference type="Proteomes" id="UP001327560">
    <property type="component" value="Chromosome 1"/>
</dbReference>
<proteinExistence type="predicted"/>
<dbReference type="PROSITE" id="PS00018">
    <property type="entry name" value="EF_HAND_1"/>
    <property type="match status" value="2"/>
</dbReference>
<dbReference type="SMART" id="SM00054">
    <property type="entry name" value="EFh"/>
    <property type="match status" value="2"/>
</dbReference>
<evidence type="ECO:0000256" key="1">
    <source>
        <dbReference type="ARBA" id="ARBA00022737"/>
    </source>
</evidence>
<dbReference type="CDD" id="cd00051">
    <property type="entry name" value="EFh"/>
    <property type="match status" value="1"/>
</dbReference>
<protein>
    <submittedName>
        <fullName evidence="4">Calcium-binding protein CML38-like</fullName>
    </submittedName>
</protein>
<evidence type="ECO:0000256" key="2">
    <source>
        <dbReference type="ARBA" id="ARBA00022837"/>
    </source>
</evidence>
<dbReference type="EMBL" id="CP136890">
    <property type="protein sequence ID" value="WOK94309.1"/>
    <property type="molecule type" value="Genomic_DNA"/>
</dbReference>
<dbReference type="Pfam" id="PF13202">
    <property type="entry name" value="EF-hand_5"/>
    <property type="match status" value="2"/>
</dbReference>
<dbReference type="InterPro" id="IPR011992">
    <property type="entry name" value="EF-hand-dom_pair"/>
</dbReference>
<keyword evidence="2" id="KW-0106">Calcium</keyword>
<reference evidence="4 5" key="1">
    <citation type="submission" date="2023-10" db="EMBL/GenBank/DDBJ databases">
        <title>Chromosome-scale genome assembly provides insights into flower coloration mechanisms of Canna indica.</title>
        <authorList>
            <person name="Li C."/>
        </authorList>
    </citation>
    <scope>NUCLEOTIDE SEQUENCE [LARGE SCALE GENOMIC DNA]</scope>
    <source>
        <tissue evidence="4">Flower</tissue>
    </source>
</reference>
<name>A0AAQ3JQA6_9LILI</name>
<gene>
    <name evidence="4" type="ORF">Cni_G03011</name>
</gene>
<dbReference type="InterPro" id="IPR002048">
    <property type="entry name" value="EF_hand_dom"/>
</dbReference>
<evidence type="ECO:0000259" key="3">
    <source>
        <dbReference type="PROSITE" id="PS50222"/>
    </source>
</evidence>
<dbReference type="SUPFAM" id="SSF47473">
    <property type="entry name" value="EF-hand"/>
    <property type="match status" value="1"/>
</dbReference>
<organism evidence="4 5">
    <name type="scientific">Canna indica</name>
    <name type="common">Indian-shot</name>
    <dbReference type="NCBI Taxonomy" id="4628"/>
    <lineage>
        <taxon>Eukaryota</taxon>
        <taxon>Viridiplantae</taxon>
        <taxon>Streptophyta</taxon>
        <taxon>Embryophyta</taxon>
        <taxon>Tracheophyta</taxon>
        <taxon>Spermatophyta</taxon>
        <taxon>Magnoliopsida</taxon>
        <taxon>Liliopsida</taxon>
        <taxon>Zingiberales</taxon>
        <taxon>Cannaceae</taxon>
        <taxon>Canna</taxon>
    </lineage>
</organism>
<dbReference type="InterPro" id="IPR050145">
    <property type="entry name" value="Centrin_CML-like"/>
</dbReference>
<dbReference type="PANTHER" id="PTHR23050">
    <property type="entry name" value="CALCIUM BINDING PROTEIN"/>
    <property type="match status" value="1"/>
</dbReference>
<sequence length="98" mass="11421">MAFMHSHVLLAQKEMSAGEFRAWLRQFDADGDGRISREDLQRAIHSLHAWFAWWKARQAMKAADVNRNGVIEEAEMSRLIAYANQHLHMKIYEYDSAS</sequence>
<dbReference type="Gene3D" id="1.10.238.10">
    <property type="entry name" value="EF-hand"/>
    <property type="match status" value="1"/>
</dbReference>
<evidence type="ECO:0000313" key="5">
    <source>
        <dbReference type="Proteomes" id="UP001327560"/>
    </source>
</evidence>
<feature type="domain" description="EF-hand" evidence="3">
    <location>
        <begin position="55"/>
        <end position="86"/>
    </location>
</feature>
<keyword evidence="1" id="KW-0677">Repeat</keyword>